<keyword evidence="2" id="KW-0479">Metal-binding</keyword>
<dbReference type="PANTHER" id="PTHR23233">
    <property type="entry name" value="SAL-LIKE PROTEIN"/>
    <property type="match status" value="1"/>
</dbReference>
<keyword evidence="4 10" id="KW-0863">Zinc-finger</keyword>
<evidence type="ECO:0000256" key="6">
    <source>
        <dbReference type="ARBA" id="ARBA00023015"/>
    </source>
</evidence>
<dbReference type="InterPro" id="IPR051565">
    <property type="entry name" value="Sal_C2H2-zinc-finger"/>
</dbReference>
<dbReference type="InterPro" id="IPR013087">
    <property type="entry name" value="Znf_C2H2_type"/>
</dbReference>
<keyword evidence="7" id="KW-0804">Transcription</keyword>
<dbReference type="GO" id="GO:0008270">
    <property type="term" value="F:zinc ion binding"/>
    <property type="evidence" value="ECO:0007669"/>
    <property type="project" value="UniProtKB-KW"/>
</dbReference>
<reference evidence="12" key="1">
    <citation type="journal article" date="2023" name="G3 (Bethesda)">
        <title>A reference genome for the long-term kleptoplast-retaining sea slug Elysia crispata morphotype clarki.</title>
        <authorList>
            <person name="Eastman K.E."/>
            <person name="Pendleton A.L."/>
            <person name="Shaikh M.A."/>
            <person name="Suttiyut T."/>
            <person name="Ogas R."/>
            <person name="Tomko P."/>
            <person name="Gavelis G."/>
            <person name="Widhalm J.R."/>
            <person name="Wisecaver J.H."/>
        </authorList>
    </citation>
    <scope>NUCLEOTIDE SEQUENCE</scope>
    <source>
        <strain evidence="12">ECLA1</strain>
    </source>
</reference>
<dbReference type="GO" id="GO:0000978">
    <property type="term" value="F:RNA polymerase II cis-regulatory region sequence-specific DNA binding"/>
    <property type="evidence" value="ECO:0007669"/>
    <property type="project" value="TreeGrafter"/>
</dbReference>
<feature type="domain" description="C2H2-type" evidence="11">
    <location>
        <begin position="43"/>
        <end position="70"/>
    </location>
</feature>
<sequence>MDFSLGLQVSHFGHLDSGQQSVTNRREVLERSQYASDDPFFKHKCRFCHKVFGSDSALQIHVRSHTADAALAWGWKGTVPNSQTRRFPLCGQVKLLAVA</sequence>
<evidence type="ECO:0000256" key="10">
    <source>
        <dbReference type="PROSITE-ProRule" id="PRU00042"/>
    </source>
</evidence>
<keyword evidence="6" id="KW-0805">Transcription regulation</keyword>
<dbReference type="InterPro" id="IPR036236">
    <property type="entry name" value="Znf_C2H2_sf"/>
</dbReference>
<evidence type="ECO:0000256" key="9">
    <source>
        <dbReference type="ARBA" id="ARBA00038474"/>
    </source>
</evidence>
<dbReference type="Proteomes" id="UP001283361">
    <property type="component" value="Unassembled WGS sequence"/>
</dbReference>
<evidence type="ECO:0000256" key="7">
    <source>
        <dbReference type="ARBA" id="ARBA00023163"/>
    </source>
</evidence>
<name>A0AAE1D8S4_9GAST</name>
<evidence type="ECO:0000256" key="1">
    <source>
        <dbReference type="ARBA" id="ARBA00004123"/>
    </source>
</evidence>
<dbReference type="SMART" id="SM00355">
    <property type="entry name" value="ZnF_C2H2"/>
    <property type="match status" value="1"/>
</dbReference>
<protein>
    <recommendedName>
        <fullName evidence="11">C2H2-type domain-containing protein</fullName>
    </recommendedName>
</protein>
<dbReference type="GO" id="GO:0005634">
    <property type="term" value="C:nucleus"/>
    <property type="evidence" value="ECO:0007669"/>
    <property type="project" value="UniProtKB-SubCell"/>
</dbReference>
<dbReference type="PROSITE" id="PS00028">
    <property type="entry name" value="ZINC_FINGER_C2H2_1"/>
    <property type="match status" value="1"/>
</dbReference>
<evidence type="ECO:0000256" key="2">
    <source>
        <dbReference type="ARBA" id="ARBA00022723"/>
    </source>
</evidence>
<keyword evidence="8" id="KW-0539">Nucleus</keyword>
<evidence type="ECO:0000256" key="3">
    <source>
        <dbReference type="ARBA" id="ARBA00022737"/>
    </source>
</evidence>
<dbReference type="FunFam" id="3.30.160.60:FF:000291">
    <property type="entry name" value="Spalt-like transcription factor 4"/>
    <property type="match status" value="1"/>
</dbReference>
<proteinExistence type="inferred from homology"/>
<evidence type="ECO:0000256" key="5">
    <source>
        <dbReference type="ARBA" id="ARBA00022833"/>
    </source>
</evidence>
<accession>A0AAE1D8S4</accession>
<comment type="similarity">
    <text evidence="9">Belongs to the sal C2H2-type zinc-finger protein family.</text>
</comment>
<dbReference type="AlphaFoldDB" id="A0AAE1D8S4"/>
<keyword evidence="5" id="KW-0862">Zinc</keyword>
<dbReference type="Gene3D" id="3.30.160.60">
    <property type="entry name" value="Classic Zinc Finger"/>
    <property type="match status" value="1"/>
</dbReference>
<gene>
    <name evidence="12" type="ORF">RRG08_022358</name>
</gene>
<keyword evidence="3" id="KW-0677">Repeat</keyword>
<evidence type="ECO:0000256" key="4">
    <source>
        <dbReference type="ARBA" id="ARBA00022771"/>
    </source>
</evidence>
<dbReference type="EMBL" id="JAWDGP010004927">
    <property type="protein sequence ID" value="KAK3760950.1"/>
    <property type="molecule type" value="Genomic_DNA"/>
</dbReference>
<dbReference type="PANTHER" id="PTHR23233:SF84">
    <property type="entry name" value="FI23031P1"/>
    <property type="match status" value="1"/>
</dbReference>
<organism evidence="12 13">
    <name type="scientific">Elysia crispata</name>
    <name type="common">lettuce slug</name>
    <dbReference type="NCBI Taxonomy" id="231223"/>
    <lineage>
        <taxon>Eukaryota</taxon>
        <taxon>Metazoa</taxon>
        <taxon>Spiralia</taxon>
        <taxon>Lophotrochozoa</taxon>
        <taxon>Mollusca</taxon>
        <taxon>Gastropoda</taxon>
        <taxon>Heterobranchia</taxon>
        <taxon>Euthyneura</taxon>
        <taxon>Panpulmonata</taxon>
        <taxon>Sacoglossa</taxon>
        <taxon>Placobranchoidea</taxon>
        <taxon>Plakobranchidae</taxon>
        <taxon>Elysia</taxon>
    </lineage>
</organism>
<evidence type="ECO:0000313" key="13">
    <source>
        <dbReference type="Proteomes" id="UP001283361"/>
    </source>
</evidence>
<keyword evidence="13" id="KW-1185">Reference proteome</keyword>
<comment type="subcellular location">
    <subcellularLocation>
        <location evidence="1">Nucleus</location>
    </subcellularLocation>
</comment>
<evidence type="ECO:0000259" key="11">
    <source>
        <dbReference type="PROSITE" id="PS50157"/>
    </source>
</evidence>
<dbReference type="PROSITE" id="PS50157">
    <property type="entry name" value="ZINC_FINGER_C2H2_2"/>
    <property type="match status" value="1"/>
</dbReference>
<dbReference type="SUPFAM" id="SSF57667">
    <property type="entry name" value="beta-beta-alpha zinc fingers"/>
    <property type="match status" value="1"/>
</dbReference>
<evidence type="ECO:0000256" key="8">
    <source>
        <dbReference type="ARBA" id="ARBA00023242"/>
    </source>
</evidence>
<dbReference type="GO" id="GO:0000981">
    <property type="term" value="F:DNA-binding transcription factor activity, RNA polymerase II-specific"/>
    <property type="evidence" value="ECO:0007669"/>
    <property type="project" value="TreeGrafter"/>
</dbReference>
<comment type="caution">
    <text evidence="12">The sequence shown here is derived from an EMBL/GenBank/DDBJ whole genome shotgun (WGS) entry which is preliminary data.</text>
</comment>
<evidence type="ECO:0000313" key="12">
    <source>
        <dbReference type="EMBL" id="KAK3760950.1"/>
    </source>
</evidence>